<comment type="caution">
    <text evidence="2">The sequence shown here is derived from an EMBL/GenBank/DDBJ whole genome shotgun (WGS) entry which is preliminary data.</text>
</comment>
<reference evidence="2 3" key="1">
    <citation type="submission" date="2020-02" db="EMBL/GenBank/DDBJ databases">
        <title>Draft genome sequence of Haematococcus lacustris strain NIES-144.</title>
        <authorList>
            <person name="Morimoto D."/>
            <person name="Nakagawa S."/>
            <person name="Yoshida T."/>
            <person name="Sawayama S."/>
        </authorList>
    </citation>
    <scope>NUCLEOTIDE SEQUENCE [LARGE SCALE GENOMIC DNA]</scope>
    <source>
        <strain evidence="2 3">NIES-144</strain>
    </source>
</reference>
<dbReference type="AlphaFoldDB" id="A0A699ZNZ5"/>
<feature type="compositionally biased region" description="Low complexity" evidence="1">
    <location>
        <begin position="99"/>
        <end position="115"/>
    </location>
</feature>
<gene>
    <name evidence="2" type="ORF">HaLaN_17291</name>
</gene>
<evidence type="ECO:0000313" key="2">
    <source>
        <dbReference type="EMBL" id="GFH20208.1"/>
    </source>
</evidence>
<evidence type="ECO:0000256" key="1">
    <source>
        <dbReference type="SAM" id="MobiDB-lite"/>
    </source>
</evidence>
<name>A0A699ZNZ5_HAELA</name>
<sequence>MTVTETALPSASSPVAQSLCWVQSPDKHRQAIAELAIAAEAKRTYCAHLSSQSIANDRKLEMVVKFDKEVCRCLKLLEELETVVVRKKDVSQQVRPTDSSSRCCSNSGSGNHYMQ</sequence>
<evidence type="ECO:0000313" key="3">
    <source>
        <dbReference type="Proteomes" id="UP000485058"/>
    </source>
</evidence>
<organism evidence="2 3">
    <name type="scientific">Haematococcus lacustris</name>
    <name type="common">Green alga</name>
    <name type="synonym">Haematococcus pluvialis</name>
    <dbReference type="NCBI Taxonomy" id="44745"/>
    <lineage>
        <taxon>Eukaryota</taxon>
        <taxon>Viridiplantae</taxon>
        <taxon>Chlorophyta</taxon>
        <taxon>core chlorophytes</taxon>
        <taxon>Chlorophyceae</taxon>
        <taxon>CS clade</taxon>
        <taxon>Chlamydomonadales</taxon>
        <taxon>Haematococcaceae</taxon>
        <taxon>Haematococcus</taxon>
    </lineage>
</organism>
<proteinExistence type="predicted"/>
<feature type="region of interest" description="Disordered" evidence="1">
    <location>
        <begin position="88"/>
        <end position="115"/>
    </location>
</feature>
<dbReference type="Proteomes" id="UP000485058">
    <property type="component" value="Unassembled WGS sequence"/>
</dbReference>
<accession>A0A699ZNZ5</accession>
<protein>
    <submittedName>
        <fullName evidence="2">DHR10 domain-containing protein</fullName>
    </submittedName>
</protein>
<keyword evidence="3" id="KW-1185">Reference proteome</keyword>
<dbReference type="EMBL" id="BLLF01001595">
    <property type="protein sequence ID" value="GFH20208.1"/>
    <property type="molecule type" value="Genomic_DNA"/>
</dbReference>